<dbReference type="PIRSF" id="PIRSF000545">
    <property type="entry name" value="Pantothenate_kin"/>
    <property type="match status" value="1"/>
</dbReference>
<feature type="binding site" evidence="14">
    <location>
        <begin position="110"/>
        <end position="117"/>
    </location>
    <ligand>
        <name>ATP</name>
        <dbReference type="ChEBI" id="CHEBI:30616"/>
    </ligand>
</feature>
<dbReference type="GO" id="GO:0004594">
    <property type="term" value="F:pantothenate kinase activity"/>
    <property type="evidence" value="ECO:0007669"/>
    <property type="project" value="UniProtKB-UniRule"/>
</dbReference>
<evidence type="ECO:0000256" key="14">
    <source>
        <dbReference type="HAMAP-Rule" id="MF_00215"/>
    </source>
</evidence>
<dbReference type="Pfam" id="PF00485">
    <property type="entry name" value="PRK"/>
    <property type="match status" value="1"/>
</dbReference>
<evidence type="ECO:0000256" key="5">
    <source>
        <dbReference type="ARBA" id="ARBA00012102"/>
    </source>
</evidence>
<evidence type="ECO:0000256" key="13">
    <source>
        <dbReference type="ARBA" id="ARBA00032866"/>
    </source>
</evidence>
<evidence type="ECO:0000256" key="1">
    <source>
        <dbReference type="ARBA" id="ARBA00001206"/>
    </source>
</evidence>
<dbReference type="InterPro" id="IPR027417">
    <property type="entry name" value="P-loop_NTPase"/>
</dbReference>
<gene>
    <name evidence="14" type="primary">coaA</name>
    <name evidence="18" type="ORF">AAM4_1007</name>
</gene>
<keyword evidence="12 14" id="KW-0173">Coenzyme A biosynthesis</keyword>
<evidence type="ECO:0000256" key="11">
    <source>
        <dbReference type="ARBA" id="ARBA00022840"/>
    </source>
</evidence>
<keyword evidence="9 14" id="KW-0547">Nucleotide-binding</keyword>
<keyword evidence="11 14" id="KW-0067">ATP-binding</keyword>
<dbReference type="EC" id="2.7.1.33" evidence="5 14"/>
<dbReference type="SUPFAM" id="SSF52540">
    <property type="entry name" value="P-loop containing nucleoside triphosphate hydrolases"/>
    <property type="match status" value="1"/>
</dbReference>
<dbReference type="EMBL" id="LK995485">
    <property type="protein sequence ID" value="CED90839.1"/>
    <property type="molecule type" value="Genomic_DNA"/>
</dbReference>
<dbReference type="CDD" id="cd02025">
    <property type="entry name" value="PanK"/>
    <property type="match status" value="1"/>
</dbReference>
<feature type="domain" description="Phosphoribulokinase/uridine kinase" evidence="17">
    <location>
        <begin position="105"/>
        <end position="256"/>
    </location>
</feature>
<dbReference type="GO" id="GO:0005524">
    <property type="term" value="F:ATP binding"/>
    <property type="evidence" value="ECO:0007669"/>
    <property type="project" value="UniProtKB-UniRule"/>
</dbReference>
<dbReference type="GO" id="GO:0015937">
    <property type="term" value="P:coenzyme A biosynthetic process"/>
    <property type="evidence" value="ECO:0007669"/>
    <property type="project" value="UniProtKB-UniRule"/>
</dbReference>
<evidence type="ECO:0000256" key="9">
    <source>
        <dbReference type="ARBA" id="ARBA00022741"/>
    </source>
</evidence>
<dbReference type="GO" id="GO:0005737">
    <property type="term" value="C:cytoplasm"/>
    <property type="evidence" value="ECO:0007669"/>
    <property type="project" value="UniProtKB-SubCell"/>
</dbReference>
<dbReference type="InterPro" id="IPR004566">
    <property type="entry name" value="PanK"/>
</dbReference>
<evidence type="ECO:0000259" key="17">
    <source>
        <dbReference type="Pfam" id="PF00485"/>
    </source>
</evidence>
<protein>
    <recommendedName>
        <fullName evidence="6 14">Pantothenate kinase</fullName>
        <ecNumber evidence="5 14">2.7.1.33</ecNumber>
    </recommendedName>
    <alternativeName>
        <fullName evidence="13 14">Pantothenic acid kinase</fullName>
    </alternativeName>
</protein>
<keyword evidence="7 14" id="KW-0963">Cytoplasm</keyword>
<evidence type="ECO:0000256" key="8">
    <source>
        <dbReference type="ARBA" id="ARBA00022679"/>
    </source>
</evidence>
<comment type="catalytic activity">
    <reaction evidence="1 14 15">
        <text>(R)-pantothenate + ATP = (R)-4'-phosphopantothenate + ADP + H(+)</text>
        <dbReference type="Rhea" id="RHEA:16373"/>
        <dbReference type="ChEBI" id="CHEBI:10986"/>
        <dbReference type="ChEBI" id="CHEBI:15378"/>
        <dbReference type="ChEBI" id="CHEBI:29032"/>
        <dbReference type="ChEBI" id="CHEBI:30616"/>
        <dbReference type="ChEBI" id="CHEBI:456216"/>
        <dbReference type="EC" id="2.7.1.33"/>
    </reaction>
</comment>
<dbReference type="HAMAP" id="MF_00215">
    <property type="entry name" value="Pantothen_kinase_1"/>
    <property type="match status" value="1"/>
</dbReference>
<sequence>MRHTGAVNTPASPAALTSRPGTPPSPYIELHRDQWRALASAAPLPLTQADLEKLRGLGDPIDLPEVDVVYRPLTALLEHFITTARERARRTADFLGVDERPTPFVVAVAGSVAVGKSTTARLLAHLLARFPDTPRVDLVTTDGFLLPNAVLEARGLTARKGFPESYDQKALLEFVTAVKSGAPRVEAPVYSHTVYDIVPGRKLVIERPDVVVLEGLNVLQPAPRVRHSPGNDERPVTSALAVSDFIDFSIYVDADPEDIRRWYLDRFLTLKHTAFKDPNSYFRRYQAIPDDIALAAANEVWESINLVNLRENIAPTRGRATLVLHKDADHHMSRVLLRKA</sequence>
<feature type="region of interest" description="Disordered" evidence="16">
    <location>
        <begin position="1"/>
        <end position="26"/>
    </location>
</feature>
<evidence type="ECO:0000256" key="12">
    <source>
        <dbReference type="ARBA" id="ARBA00022993"/>
    </source>
</evidence>
<comment type="subcellular location">
    <subcellularLocation>
        <location evidence="2 14 15">Cytoplasm</location>
    </subcellularLocation>
</comment>
<accession>A0A1L7RIY8</accession>
<dbReference type="UniPathway" id="UPA00241">
    <property type="reaction ID" value="UER00352"/>
</dbReference>
<evidence type="ECO:0000313" key="18">
    <source>
        <dbReference type="EMBL" id="CED90839.1"/>
    </source>
</evidence>
<dbReference type="PANTHER" id="PTHR10285">
    <property type="entry name" value="URIDINE KINASE"/>
    <property type="match status" value="1"/>
</dbReference>
<keyword evidence="8 14" id="KW-0808">Transferase</keyword>
<feature type="compositionally biased region" description="Polar residues" evidence="16">
    <location>
        <begin position="1"/>
        <end position="11"/>
    </location>
</feature>
<proteinExistence type="inferred from homology"/>
<comment type="pathway">
    <text evidence="3 14 15">Cofactor biosynthesis; coenzyme A biosynthesis; CoA from (R)-pantothenate: step 1/5.</text>
</comment>
<name>A0A1L7RIY8_9ACTO</name>
<evidence type="ECO:0000256" key="6">
    <source>
        <dbReference type="ARBA" id="ARBA00015080"/>
    </source>
</evidence>
<dbReference type="AlphaFoldDB" id="A0A1L7RIY8"/>
<dbReference type="InterPro" id="IPR006083">
    <property type="entry name" value="PRK/URK"/>
</dbReference>
<dbReference type="Gene3D" id="3.40.50.300">
    <property type="entry name" value="P-loop containing nucleotide triphosphate hydrolases"/>
    <property type="match status" value="1"/>
</dbReference>
<evidence type="ECO:0000256" key="10">
    <source>
        <dbReference type="ARBA" id="ARBA00022777"/>
    </source>
</evidence>
<dbReference type="NCBIfam" id="TIGR00554">
    <property type="entry name" value="panK_bact"/>
    <property type="match status" value="1"/>
</dbReference>
<comment type="similarity">
    <text evidence="4 14 15">Belongs to the prokaryotic pantothenate kinase family.</text>
</comment>
<evidence type="ECO:0000256" key="7">
    <source>
        <dbReference type="ARBA" id="ARBA00022490"/>
    </source>
</evidence>
<evidence type="ECO:0000256" key="2">
    <source>
        <dbReference type="ARBA" id="ARBA00004496"/>
    </source>
</evidence>
<keyword evidence="10 14" id="KW-0418">Kinase</keyword>
<evidence type="ECO:0000256" key="4">
    <source>
        <dbReference type="ARBA" id="ARBA00006087"/>
    </source>
</evidence>
<organism evidence="18">
    <name type="scientific">Actinomyces succiniciruminis</name>
    <dbReference type="NCBI Taxonomy" id="1522002"/>
    <lineage>
        <taxon>Bacteria</taxon>
        <taxon>Bacillati</taxon>
        <taxon>Actinomycetota</taxon>
        <taxon>Actinomycetes</taxon>
        <taxon>Actinomycetales</taxon>
        <taxon>Actinomycetaceae</taxon>
        <taxon>Actinomyces</taxon>
    </lineage>
</organism>
<reference evidence="18" key="1">
    <citation type="submission" date="2014-07" db="EMBL/GenBank/DDBJ databases">
        <authorList>
            <person name="Zhang J.E."/>
            <person name="Yang H."/>
            <person name="Guo J."/>
            <person name="Deng Z."/>
            <person name="Luo H."/>
            <person name="Luo M."/>
            <person name="Zhao B."/>
        </authorList>
    </citation>
    <scope>NUCLEOTIDE SEQUENCE</scope>
    <source>
        <strain evidence="18">AM4</strain>
    </source>
</reference>
<dbReference type="RefSeq" id="WP_210579544.1">
    <property type="nucleotide sequence ID" value="NZ_LK995485.1"/>
</dbReference>
<evidence type="ECO:0000256" key="3">
    <source>
        <dbReference type="ARBA" id="ARBA00005225"/>
    </source>
</evidence>
<evidence type="ECO:0000256" key="16">
    <source>
        <dbReference type="SAM" id="MobiDB-lite"/>
    </source>
</evidence>
<evidence type="ECO:0000256" key="15">
    <source>
        <dbReference type="RuleBase" id="RU003530"/>
    </source>
</evidence>